<name>A0A3N0XTX1_ANAGA</name>
<dbReference type="EMBL" id="RJVU01062584">
    <property type="protein sequence ID" value="ROJ29211.1"/>
    <property type="molecule type" value="Genomic_DNA"/>
</dbReference>
<evidence type="ECO:0000313" key="2">
    <source>
        <dbReference type="Proteomes" id="UP000281406"/>
    </source>
</evidence>
<sequence>MQLSHTGEGVIILSCGFAHTTEEILRNKASVCNTSKTTFTEACKQAKKHLGVNTSKDELSIYEQLRPTRLDSSDSYKDSEVPEVRWDKRTLPSSMCGHMELTLSNMATRLLTAAHDFCFSTQPFVQYTTYTDDTAAFDAKNLYWIFSKSEEMGGLIVSIISVDNVVKLVSLQYCHTAEQTRVHLATKLSGPCMSLQILTSGLTCYSRVRSWRRTHLPLQHNVGDINVTIGKQGVLPAVRHDHVMQASDTATSRNSNNNNNGGLHASVRAAEATEYSSPFLVYLCGRITAPHTDMACIQVGFSGFVSLHTAACISCDEKRPASNLPLKHSGDRPY</sequence>
<accession>A0A3N0XTX1</accession>
<gene>
    <name evidence="1" type="ORF">DPX16_13655</name>
</gene>
<dbReference type="Proteomes" id="UP000281406">
    <property type="component" value="Unassembled WGS sequence"/>
</dbReference>
<keyword evidence="2" id="KW-1185">Reference proteome</keyword>
<evidence type="ECO:0000313" key="1">
    <source>
        <dbReference type="EMBL" id="ROJ29211.1"/>
    </source>
</evidence>
<comment type="caution">
    <text evidence="1">The sequence shown here is derived from an EMBL/GenBank/DDBJ whole genome shotgun (WGS) entry which is preliminary data.</text>
</comment>
<organism evidence="1 2">
    <name type="scientific">Anabarilius grahami</name>
    <name type="common">Kanglang fish</name>
    <name type="synonym">Barilius grahami</name>
    <dbReference type="NCBI Taxonomy" id="495550"/>
    <lineage>
        <taxon>Eukaryota</taxon>
        <taxon>Metazoa</taxon>
        <taxon>Chordata</taxon>
        <taxon>Craniata</taxon>
        <taxon>Vertebrata</taxon>
        <taxon>Euteleostomi</taxon>
        <taxon>Actinopterygii</taxon>
        <taxon>Neopterygii</taxon>
        <taxon>Teleostei</taxon>
        <taxon>Ostariophysi</taxon>
        <taxon>Cypriniformes</taxon>
        <taxon>Xenocyprididae</taxon>
        <taxon>Xenocypridinae</taxon>
        <taxon>Xenocypridinae incertae sedis</taxon>
        <taxon>Anabarilius</taxon>
    </lineage>
</organism>
<reference evidence="1 2" key="1">
    <citation type="submission" date="2018-10" db="EMBL/GenBank/DDBJ databases">
        <title>Genome assembly for a Yunnan-Guizhou Plateau 3E fish, Anabarilius grahami (Regan), and its evolutionary and genetic applications.</title>
        <authorList>
            <person name="Jiang W."/>
        </authorList>
    </citation>
    <scope>NUCLEOTIDE SEQUENCE [LARGE SCALE GENOMIC DNA]</scope>
    <source>
        <strain evidence="1">AG-KIZ</strain>
        <tissue evidence="1">Muscle</tissue>
    </source>
</reference>
<protein>
    <submittedName>
        <fullName evidence="1">Uncharacterized protein</fullName>
    </submittedName>
</protein>
<dbReference type="AlphaFoldDB" id="A0A3N0XTX1"/>
<proteinExistence type="predicted"/>